<protein>
    <submittedName>
        <fullName evidence="2">Uncharacterized protein</fullName>
    </submittedName>
</protein>
<dbReference type="AlphaFoldDB" id="A0A2S8SQ04"/>
<keyword evidence="1" id="KW-0812">Transmembrane</keyword>
<feature type="transmembrane region" description="Helical" evidence="1">
    <location>
        <begin position="26"/>
        <end position="48"/>
    </location>
</feature>
<proteinExistence type="predicted"/>
<keyword evidence="1" id="KW-1133">Transmembrane helix</keyword>
<feature type="transmembrane region" description="Helical" evidence="1">
    <location>
        <begin position="54"/>
        <end position="71"/>
    </location>
</feature>
<sequence length="307" mass="33392">MESPFSSSSPLSTPSFRPARPKVTPVSFAALIPALFAAVFVGVIYHFVGRFLDLLILFPLAAGAIVGAVLASLAKKNKVRSKFALALMGIFCGLLTYGTREFCDSLYHRSQMIPAYAAQIAGNNAAQQAKVEDKLRARFTPIRYFPMYLEMAAEEGISISSSHDYSGRSANAPITGLGFWGFFILDGLLITGAATAIAWSQAAAPFCEPCDAWYGSEMTVSRLHPDQGDEARRLIESRDFAALGNLRGEGTQEKMHCDLLLSKCNGCGVAKLKVRSTRNKSVKTLWQGDVAPKEVAILEDVRAQWLK</sequence>
<comment type="caution">
    <text evidence="2">The sequence shown here is derived from an EMBL/GenBank/DDBJ whole genome shotgun (WGS) entry which is preliminary data.</text>
</comment>
<keyword evidence="3" id="KW-1185">Reference proteome</keyword>
<dbReference type="EMBL" id="NIGF01000019">
    <property type="protein sequence ID" value="PQV62880.1"/>
    <property type="molecule type" value="Genomic_DNA"/>
</dbReference>
<reference evidence="2 3" key="1">
    <citation type="journal article" date="2018" name="Syst. Appl. Microbiol.">
        <title>Abditibacterium utsteinense sp. nov., the first cultivated member of candidate phylum FBP, isolated from ice-free Antarctic soil samples.</title>
        <authorList>
            <person name="Tahon G."/>
            <person name="Tytgat B."/>
            <person name="Lebbe L."/>
            <person name="Carlier A."/>
            <person name="Willems A."/>
        </authorList>
    </citation>
    <scope>NUCLEOTIDE SEQUENCE [LARGE SCALE GENOMIC DNA]</scope>
    <source>
        <strain evidence="2 3">LMG 29911</strain>
    </source>
</reference>
<evidence type="ECO:0000313" key="2">
    <source>
        <dbReference type="EMBL" id="PQV62880.1"/>
    </source>
</evidence>
<name>A0A2S8SQ04_9BACT</name>
<keyword evidence="1" id="KW-0472">Membrane</keyword>
<organism evidence="2 3">
    <name type="scientific">Abditibacterium utsteinense</name>
    <dbReference type="NCBI Taxonomy" id="1960156"/>
    <lineage>
        <taxon>Bacteria</taxon>
        <taxon>Pseudomonadati</taxon>
        <taxon>Abditibacteriota</taxon>
        <taxon>Abditibacteriia</taxon>
        <taxon>Abditibacteriales</taxon>
        <taxon>Abditibacteriaceae</taxon>
        <taxon>Abditibacterium</taxon>
    </lineage>
</organism>
<dbReference type="OrthoDB" id="570908at2"/>
<evidence type="ECO:0000256" key="1">
    <source>
        <dbReference type="SAM" id="Phobius"/>
    </source>
</evidence>
<dbReference type="RefSeq" id="WP_106380973.1">
    <property type="nucleotide sequence ID" value="NZ_NIGF01000019.1"/>
</dbReference>
<dbReference type="Proteomes" id="UP000237684">
    <property type="component" value="Unassembled WGS sequence"/>
</dbReference>
<gene>
    <name evidence="2" type="ORF">B1R32_11920</name>
</gene>
<dbReference type="InParanoid" id="A0A2S8SQ04"/>
<evidence type="ECO:0000313" key="3">
    <source>
        <dbReference type="Proteomes" id="UP000237684"/>
    </source>
</evidence>
<feature type="transmembrane region" description="Helical" evidence="1">
    <location>
        <begin position="83"/>
        <end position="99"/>
    </location>
</feature>
<accession>A0A2S8SQ04</accession>